<keyword evidence="2" id="KW-0675">Receptor</keyword>
<dbReference type="SUPFAM" id="SSF49785">
    <property type="entry name" value="Galactose-binding domain-like"/>
    <property type="match status" value="1"/>
</dbReference>
<name>A0A8T1S1D3_CHESE</name>
<sequence>CDRGGVTGRPLPAGRQGWRPPPGDRDRGAEGIRPSPALPDTGLCLFKSPRQPQEAVQGFLSRHARSPARLRPGRRAPPPGSRPVSPGRRLQSSGAGDPSRGRSSTKYRDKITSLLVLASPLFVYPRVAFALRPTVLWHRTSSVECAGGLPWLERSNTSSSDMPTAPLICSETVSRVSSVLHRDAKQFGKKHMFDTSEETCWNSDQGSSQWVMLEFPQTVKVSQLQIQFQGGFASQLCTLEGGRKGEELVKISDFYPEDINALQASGQRNNAG</sequence>
<feature type="region of interest" description="Disordered" evidence="1">
    <location>
        <begin position="1"/>
        <end position="105"/>
    </location>
</feature>
<feature type="compositionally biased region" description="Basic residues" evidence="1">
    <location>
        <begin position="62"/>
        <end position="74"/>
    </location>
</feature>
<dbReference type="OrthoDB" id="10052260at2759"/>
<reference evidence="2 3" key="1">
    <citation type="journal article" date="2020" name="G3 (Bethesda)">
        <title>Draft Genome of the Common Snapping Turtle, Chelydra serpentina, a Model for Phenotypic Plasticity in Reptiles.</title>
        <authorList>
            <person name="Das D."/>
            <person name="Singh S.K."/>
            <person name="Bierstedt J."/>
            <person name="Erickson A."/>
            <person name="Galli G.L.J."/>
            <person name="Crossley D.A. 2nd"/>
            <person name="Rhen T."/>
        </authorList>
    </citation>
    <scope>NUCLEOTIDE SEQUENCE [LARGE SCALE GENOMIC DNA]</scope>
    <source>
        <strain evidence="2">KW</strain>
    </source>
</reference>
<evidence type="ECO:0000256" key="1">
    <source>
        <dbReference type="SAM" id="MobiDB-lite"/>
    </source>
</evidence>
<evidence type="ECO:0000313" key="2">
    <source>
        <dbReference type="EMBL" id="KAG6922776.1"/>
    </source>
</evidence>
<gene>
    <name evidence="2" type="primary">NR2C2AP</name>
    <name evidence="2" type="ORF">G0U57_001038</name>
</gene>
<protein>
    <submittedName>
        <fullName evidence="2">Nuclear receptor 2C2 associated protein</fullName>
    </submittedName>
</protein>
<dbReference type="InterPro" id="IPR008979">
    <property type="entry name" value="Galactose-bd-like_sf"/>
</dbReference>
<dbReference type="Proteomes" id="UP000765507">
    <property type="component" value="Unassembled WGS sequence"/>
</dbReference>
<accession>A0A8T1S1D3</accession>
<comment type="caution">
    <text evidence="2">The sequence shown here is derived from an EMBL/GenBank/DDBJ whole genome shotgun (WGS) entry which is preliminary data.</text>
</comment>
<evidence type="ECO:0000313" key="3">
    <source>
        <dbReference type="Proteomes" id="UP000765507"/>
    </source>
</evidence>
<dbReference type="Gene3D" id="2.60.120.260">
    <property type="entry name" value="Galactose-binding domain-like"/>
    <property type="match status" value="1"/>
</dbReference>
<keyword evidence="3" id="KW-1185">Reference proteome</keyword>
<dbReference type="AlphaFoldDB" id="A0A8T1S1D3"/>
<feature type="non-terminal residue" evidence="2">
    <location>
        <position position="272"/>
    </location>
</feature>
<dbReference type="EMBL" id="JAHGAV010001148">
    <property type="protein sequence ID" value="KAG6922776.1"/>
    <property type="molecule type" value="Genomic_DNA"/>
</dbReference>
<organism evidence="2 3">
    <name type="scientific">Chelydra serpentina</name>
    <name type="common">Snapping turtle</name>
    <name type="synonym">Testudo serpentina</name>
    <dbReference type="NCBI Taxonomy" id="8475"/>
    <lineage>
        <taxon>Eukaryota</taxon>
        <taxon>Metazoa</taxon>
        <taxon>Chordata</taxon>
        <taxon>Craniata</taxon>
        <taxon>Vertebrata</taxon>
        <taxon>Euteleostomi</taxon>
        <taxon>Archelosauria</taxon>
        <taxon>Testudinata</taxon>
        <taxon>Testudines</taxon>
        <taxon>Cryptodira</taxon>
        <taxon>Durocryptodira</taxon>
        <taxon>Americhelydia</taxon>
        <taxon>Chelydroidea</taxon>
        <taxon>Chelydridae</taxon>
        <taxon>Chelydra</taxon>
    </lineage>
</organism>
<proteinExistence type="predicted"/>